<keyword evidence="2" id="KW-1185">Reference proteome</keyword>
<sequence>MEKELDVLLAWGDTNQGTALGQSLAIEDTQKNYLQGHLPLINWQCELSAVNKCPPWTENLCYNLTDENIHVQEH</sequence>
<reference evidence="1 2" key="1">
    <citation type="journal article" date="2023" name="Arcadia Sci">
        <title>De novo assembly of a long-read Amblyomma americanum tick genome.</title>
        <authorList>
            <person name="Chou S."/>
            <person name="Poskanzer K.E."/>
            <person name="Rollins M."/>
            <person name="Thuy-Boun P.S."/>
        </authorList>
    </citation>
    <scope>NUCLEOTIDE SEQUENCE [LARGE SCALE GENOMIC DNA]</scope>
    <source>
        <strain evidence="1">F_SG_1</strain>
        <tissue evidence="1">Salivary glands</tissue>
    </source>
</reference>
<organism evidence="1 2">
    <name type="scientific">Amblyomma americanum</name>
    <name type="common">Lone star tick</name>
    <dbReference type="NCBI Taxonomy" id="6943"/>
    <lineage>
        <taxon>Eukaryota</taxon>
        <taxon>Metazoa</taxon>
        <taxon>Ecdysozoa</taxon>
        <taxon>Arthropoda</taxon>
        <taxon>Chelicerata</taxon>
        <taxon>Arachnida</taxon>
        <taxon>Acari</taxon>
        <taxon>Parasitiformes</taxon>
        <taxon>Ixodida</taxon>
        <taxon>Ixodoidea</taxon>
        <taxon>Ixodidae</taxon>
        <taxon>Amblyomminae</taxon>
        <taxon>Amblyomma</taxon>
    </lineage>
</organism>
<dbReference type="AlphaFoldDB" id="A0AAQ4EW70"/>
<proteinExistence type="predicted"/>
<dbReference type="Proteomes" id="UP001321473">
    <property type="component" value="Unassembled WGS sequence"/>
</dbReference>
<evidence type="ECO:0000313" key="2">
    <source>
        <dbReference type="Proteomes" id="UP001321473"/>
    </source>
</evidence>
<protein>
    <submittedName>
        <fullName evidence="1">Uncharacterized protein</fullName>
    </submittedName>
</protein>
<name>A0AAQ4EW70_AMBAM</name>
<accession>A0AAQ4EW70</accession>
<dbReference type="EMBL" id="JARKHS020010224">
    <property type="protein sequence ID" value="KAK8778980.1"/>
    <property type="molecule type" value="Genomic_DNA"/>
</dbReference>
<comment type="caution">
    <text evidence="1">The sequence shown here is derived from an EMBL/GenBank/DDBJ whole genome shotgun (WGS) entry which is preliminary data.</text>
</comment>
<gene>
    <name evidence="1" type="ORF">V5799_019680</name>
</gene>
<evidence type="ECO:0000313" key="1">
    <source>
        <dbReference type="EMBL" id="KAK8778980.1"/>
    </source>
</evidence>